<name>A0ABD0N326_CIRMR</name>
<dbReference type="AlphaFoldDB" id="A0ABD0N326"/>
<dbReference type="EMBL" id="JAMKFB020000025">
    <property type="protein sequence ID" value="KAL0155532.1"/>
    <property type="molecule type" value="Genomic_DNA"/>
</dbReference>
<protein>
    <submittedName>
        <fullName evidence="1">Uncharacterized protein</fullName>
    </submittedName>
</protein>
<keyword evidence="2" id="KW-1185">Reference proteome</keyword>
<organism evidence="1 2">
    <name type="scientific">Cirrhinus mrigala</name>
    <name type="common">Mrigala</name>
    <dbReference type="NCBI Taxonomy" id="683832"/>
    <lineage>
        <taxon>Eukaryota</taxon>
        <taxon>Metazoa</taxon>
        <taxon>Chordata</taxon>
        <taxon>Craniata</taxon>
        <taxon>Vertebrata</taxon>
        <taxon>Euteleostomi</taxon>
        <taxon>Actinopterygii</taxon>
        <taxon>Neopterygii</taxon>
        <taxon>Teleostei</taxon>
        <taxon>Ostariophysi</taxon>
        <taxon>Cypriniformes</taxon>
        <taxon>Cyprinidae</taxon>
        <taxon>Labeoninae</taxon>
        <taxon>Labeonini</taxon>
        <taxon>Cirrhinus</taxon>
    </lineage>
</organism>
<comment type="caution">
    <text evidence="1">The sequence shown here is derived from an EMBL/GenBank/DDBJ whole genome shotgun (WGS) entry which is preliminary data.</text>
</comment>
<feature type="non-terminal residue" evidence="1">
    <location>
        <position position="55"/>
    </location>
</feature>
<proteinExistence type="predicted"/>
<evidence type="ECO:0000313" key="2">
    <source>
        <dbReference type="Proteomes" id="UP001529510"/>
    </source>
</evidence>
<evidence type="ECO:0000313" key="1">
    <source>
        <dbReference type="EMBL" id="KAL0155532.1"/>
    </source>
</evidence>
<gene>
    <name evidence="1" type="ORF">M9458_049795</name>
</gene>
<accession>A0ABD0N326</accession>
<reference evidence="1 2" key="1">
    <citation type="submission" date="2024-05" db="EMBL/GenBank/DDBJ databases">
        <title>Genome sequencing and assembly of Indian major carp, Cirrhinus mrigala (Hamilton, 1822).</title>
        <authorList>
            <person name="Mohindra V."/>
            <person name="Chowdhury L.M."/>
            <person name="Lal K."/>
            <person name="Jena J.K."/>
        </authorList>
    </citation>
    <scope>NUCLEOTIDE SEQUENCE [LARGE SCALE GENOMIC DNA]</scope>
    <source>
        <strain evidence="1">CM1030</strain>
        <tissue evidence="1">Blood</tissue>
    </source>
</reference>
<sequence>MLKALSSVLEVDLLPERDVCGGVEDAVAVKLSKGPSVLNISESRGALNTLQHTCT</sequence>
<dbReference type="Proteomes" id="UP001529510">
    <property type="component" value="Unassembled WGS sequence"/>
</dbReference>